<dbReference type="PROSITE" id="PS51257">
    <property type="entry name" value="PROKAR_LIPOPROTEIN"/>
    <property type="match status" value="1"/>
</dbReference>
<name>A0A7U9XUX5_9MOLU</name>
<proteinExistence type="predicted"/>
<protein>
    <submittedName>
        <fullName evidence="1">Uncharacterized protein</fullName>
    </submittedName>
</protein>
<dbReference type="KEGG" id="manr:MPAN_015160"/>
<evidence type="ECO:0000313" key="1">
    <source>
        <dbReference type="EMBL" id="BCR36623.1"/>
    </source>
</evidence>
<dbReference type="Proteomes" id="UP000620133">
    <property type="component" value="Chromosome"/>
</dbReference>
<evidence type="ECO:0000313" key="2">
    <source>
        <dbReference type="Proteomes" id="UP000620133"/>
    </source>
</evidence>
<reference evidence="1" key="1">
    <citation type="submission" date="2021-01" db="EMBL/GenBank/DDBJ databases">
        <title>Draft genome sequence of Acholeplasmataceae bacterium strain Mahy22.</title>
        <authorList>
            <person name="Watanabe M."/>
            <person name="Kojima H."/>
            <person name="Fukui M."/>
        </authorList>
    </citation>
    <scope>NUCLEOTIDE SEQUENCE</scope>
    <source>
        <strain evidence="1">Mahy22</strain>
    </source>
</reference>
<dbReference type="EMBL" id="AP024412">
    <property type="protein sequence ID" value="BCR36623.1"/>
    <property type="molecule type" value="Genomic_DNA"/>
</dbReference>
<sequence length="930" mass="103717">MKKIVLLLVFISFVFGLASCNKEVDLDLESPANVAILNGVVSWDDVDQADSYIVFIDTTEVAVSTTSYDLNDQELAAGSYSITVVAVKDDKVSVPSSVLTYVVEAAVSSLPAPTNVAINDGVLTWGSVVGATSYVVHVGTQSFTVTAATLDLNSESIAVGSYSVYVTASDGTNVSVNSATVNYVVELNLNQDAIALVFIQRMDPTFTLDLEEDDFEDVYEYNNYLVALDMAQAFSSSAVSMGMTPTRAINLINDANDMVAGMSRATSLDDMMMELEIFEDYDMDAADLANVLYELAFVLLDSRIRDIELTAMNRVEMISGFEDQITLITGNADFIAVYDYVKTFADPSEYAALDMLFSGESYDLIMVLMDISGGYTVNPMYYTHLSDEEQGYILDLISITDSMNADVAGALFLANIYKQQNNLYDLEMYVSMIEDFDMYGDSSLEEMAMYEDLIILFTDNKDDVIDSLTVVIDFALTVKNTVPQNSIDLIDEFMSTGEISTTEMFTIKDELVLVLQNALPEATDFETIYNTMFIIGGSLADYDMTDYMDYAELLGQSQYLSMSLMLNFIGDIDEALMTDAIDILMDAQDEYGNMDFEQNPEVAIDFVLFVVDYLQTFMIDNAVQITALEALVTDEYLEEIYVMVLDLAIDQIENDQYINADYAMMMTDFLEDMKLEFDTYKALVDMFGDTATDVLSYMIDSEARLLKIVINLGQTQEPTTTEILMDLTLIINEVNNIDIEIFDELDDAQLQVLFDAARLPLKTAVEASGSDLNFDTLYASLTPELKTIILNVISLQSDLLAEADDLSYLTLLPIVTNTYLTSPEMGAYVVAIMVASNTFTTVNEALVFDTIDILFDDLLSNSDVLAATNMIQQDVVYMKADVVSEFQYVIDEFQALGLLDFDNLTLSDEERIEDFFLYFQDYFYSEEVYR</sequence>
<accession>A0A7U9XUX5</accession>
<organism evidence="1 2">
    <name type="scientific">Mariniplasma anaerobium</name>
    <dbReference type="NCBI Taxonomy" id="2735436"/>
    <lineage>
        <taxon>Bacteria</taxon>
        <taxon>Bacillati</taxon>
        <taxon>Mycoplasmatota</taxon>
        <taxon>Mollicutes</taxon>
        <taxon>Acholeplasmatales</taxon>
        <taxon>Acholeplasmataceae</taxon>
        <taxon>Mariniplasma</taxon>
    </lineage>
</organism>
<keyword evidence="2" id="KW-1185">Reference proteome</keyword>
<dbReference type="AlphaFoldDB" id="A0A7U9XUX5"/>
<gene>
    <name evidence="1" type="ORF">MPAN_015160</name>
</gene>
<dbReference type="RefSeq" id="WP_176239269.1">
    <property type="nucleotide sequence ID" value="NZ_AP024412.1"/>
</dbReference>